<gene>
    <name evidence="8" type="ORF">PISMIDRAFT_20259</name>
</gene>
<comment type="similarity">
    <text evidence="1 7">Belongs to the peptidase S10 family.</text>
</comment>
<dbReference type="OrthoDB" id="443318at2759"/>
<reference evidence="9" key="2">
    <citation type="submission" date="2015-01" db="EMBL/GenBank/DDBJ databases">
        <title>Evolutionary Origins and Diversification of the Mycorrhizal Mutualists.</title>
        <authorList>
            <consortium name="DOE Joint Genome Institute"/>
            <consortium name="Mycorrhizal Genomics Consortium"/>
            <person name="Kohler A."/>
            <person name="Kuo A."/>
            <person name="Nagy L.G."/>
            <person name="Floudas D."/>
            <person name="Copeland A."/>
            <person name="Barry K.W."/>
            <person name="Cichocki N."/>
            <person name="Veneault-Fourrey C."/>
            <person name="LaButti K."/>
            <person name="Lindquist E.A."/>
            <person name="Lipzen A."/>
            <person name="Lundell T."/>
            <person name="Morin E."/>
            <person name="Murat C."/>
            <person name="Riley R."/>
            <person name="Ohm R."/>
            <person name="Sun H."/>
            <person name="Tunlid A."/>
            <person name="Henrissat B."/>
            <person name="Grigoriev I.V."/>
            <person name="Hibbett D.S."/>
            <person name="Martin F."/>
        </authorList>
    </citation>
    <scope>NUCLEOTIDE SEQUENCE [LARGE SCALE GENOMIC DNA]</scope>
    <source>
        <strain evidence="9">441</strain>
    </source>
</reference>
<dbReference type="GO" id="GO:0000324">
    <property type="term" value="C:fungal-type vacuole"/>
    <property type="evidence" value="ECO:0007669"/>
    <property type="project" value="TreeGrafter"/>
</dbReference>
<reference evidence="8 9" key="1">
    <citation type="submission" date="2014-04" db="EMBL/GenBank/DDBJ databases">
        <authorList>
            <consortium name="DOE Joint Genome Institute"/>
            <person name="Kuo A."/>
            <person name="Kohler A."/>
            <person name="Costa M.D."/>
            <person name="Nagy L.G."/>
            <person name="Floudas D."/>
            <person name="Copeland A."/>
            <person name="Barry K.W."/>
            <person name="Cichocki N."/>
            <person name="Veneault-Fourrey C."/>
            <person name="LaButti K."/>
            <person name="Lindquist E.A."/>
            <person name="Lipzen A."/>
            <person name="Lundell T."/>
            <person name="Morin E."/>
            <person name="Murat C."/>
            <person name="Sun H."/>
            <person name="Tunlid A."/>
            <person name="Henrissat B."/>
            <person name="Grigoriev I.V."/>
            <person name="Hibbett D.S."/>
            <person name="Martin F."/>
            <person name="Nordberg H.P."/>
            <person name="Cantor M.N."/>
            <person name="Hua S.X."/>
        </authorList>
    </citation>
    <scope>NUCLEOTIDE SEQUENCE [LARGE SCALE GENOMIC DNA]</scope>
    <source>
        <strain evidence="8 9">441</strain>
    </source>
</reference>
<keyword evidence="4" id="KW-0732">Signal</keyword>
<dbReference type="HOGENOM" id="CLU_1960455_0_0_1"/>
<dbReference type="GO" id="GO:0006508">
    <property type="term" value="P:proteolysis"/>
    <property type="evidence" value="ECO:0007669"/>
    <property type="project" value="UniProtKB-KW"/>
</dbReference>
<dbReference type="GO" id="GO:0004185">
    <property type="term" value="F:serine-type carboxypeptidase activity"/>
    <property type="evidence" value="ECO:0007669"/>
    <property type="project" value="UniProtKB-UniRule"/>
</dbReference>
<evidence type="ECO:0000256" key="4">
    <source>
        <dbReference type="ARBA" id="ARBA00022729"/>
    </source>
</evidence>
<name>A0A0C9XE71_9AGAM</name>
<dbReference type="PRINTS" id="PR00724">
    <property type="entry name" value="CRBOXYPTASEC"/>
</dbReference>
<dbReference type="InterPro" id="IPR029058">
    <property type="entry name" value="AB_hydrolase_fold"/>
</dbReference>
<evidence type="ECO:0000256" key="3">
    <source>
        <dbReference type="ARBA" id="ARBA00022670"/>
    </source>
</evidence>
<dbReference type="InterPro" id="IPR001563">
    <property type="entry name" value="Peptidase_S10"/>
</dbReference>
<keyword evidence="5 7" id="KW-0378">Hydrolase</keyword>
<keyword evidence="2 7" id="KW-0121">Carboxypeptidase</keyword>
<sequence>MAISSIGLLFEQGSCTIDTTGNSSNGTNWNPYSWNNEANIFFLDQPVGVGYTYADFGETVEMTEEAAHNVYAFLAIFFSRPLHLAGESYAGRYLPVFASEIYDGNLIAIAEGCGVINLNSLLIGNGIH</sequence>
<evidence type="ECO:0000256" key="5">
    <source>
        <dbReference type="ARBA" id="ARBA00022801"/>
    </source>
</evidence>
<keyword evidence="3 7" id="KW-0645">Protease</keyword>
<dbReference type="EMBL" id="KN834554">
    <property type="protein sequence ID" value="KIK10580.1"/>
    <property type="molecule type" value="Genomic_DNA"/>
</dbReference>
<evidence type="ECO:0000256" key="2">
    <source>
        <dbReference type="ARBA" id="ARBA00022645"/>
    </source>
</evidence>
<dbReference type="STRING" id="765257.A0A0C9XE71"/>
<dbReference type="SUPFAM" id="SSF53474">
    <property type="entry name" value="alpha/beta-Hydrolases"/>
    <property type="match status" value="1"/>
</dbReference>
<dbReference type="PANTHER" id="PTHR11802:SF113">
    <property type="entry name" value="SERINE CARBOXYPEPTIDASE CTSA-4.1"/>
    <property type="match status" value="1"/>
</dbReference>
<evidence type="ECO:0000256" key="7">
    <source>
        <dbReference type="RuleBase" id="RU361156"/>
    </source>
</evidence>
<dbReference type="EC" id="3.4.16.-" evidence="7"/>
<dbReference type="Pfam" id="PF00450">
    <property type="entry name" value="Peptidase_S10"/>
    <property type="match status" value="1"/>
</dbReference>
<keyword evidence="9" id="KW-1185">Reference proteome</keyword>
<dbReference type="AlphaFoldDB" id="A0A0C9XE71"/>
<dbReference type="Proteomes" id="UP000054018">
    <property type="component" value="Unassembled WGS sequence"/>
</dbReference>
<dbReference type="PROSITE" id="PS00131">
    <property type="entry name" value="CARBOXYPEPT_SER_SER"/>
    <property type="match status" value="1"/>
</dbReference>
<evidence type="ECO:0000256" key="6">
    <source>
        <dbReference type="ARBA" id="ARBA00023180"/>
    </source>
</evidence>
<dbReference type="Gene3D" id="3.40.50.1820">
    <property type="entry name" value="alpha/beta hydrolase"/>
    <property type="match status" value="1"/>
</dbReference>
<evidence type="ECO:0000256" key="1">
    <source>
        <dbReference type="ARBA" id="ARBA00009431"/>
    </source>
</evidence>
<evidence type="ECO:0000313" key="8">
    <source>
        <dbReference type="EMBL" id="KIK10580.1"/>
    </source>
</evidence>
<keyword evidence="6" id="KW-0325">Glycoprotein</keyword>
<proteinExistence type="inferred from homology"/>
<accession>A0A0C9XE71</accession>
<dbReference type="PANTHER" id="PTHR11802">
    <property type="entry name" value="SERINE PROTEASE FAMILY S10 SERINE CARBOXYPEPTIDASE"/>
    <property type="match status" value="1"/>
</dbReference>
<dbReference type="InterPro" id="IPR018202">
    <property type="entry name" value="Ser_caboxypep_ser_AS"/>
</dbReference>
<organism evidence="8 9">
    <name type="scientific">Pisolithus microcarpus 441</name>
    <dbReference type="NCBI Taxonomy" id="765257"/>
    <lineage>
        <taxon>Eukaryota</taxon>
        <taxon>Fungi</taxon>
        <taxon>Dikarya</taxon>
        <taxon>Basidiomycota</taxon>
        <taxon>Agaricomycotina</taxon>
        <taxon>Agaricomycetes</taxon>
        <taxon>Agaricomycetidae</taxon>
        <taxon>Boletales</taxon>
        <taxon>Sclerodermatineae</taxon>
        <taxon>Pisolithaceae</taxon>
        <taxon>Pisolithus</taxon>
    </lineage>
</organism>
<evidence type="ECO:0000313" key="9">
    <source>
        <dbReference type="Proteomes" id="UP000054018"/>
    </source>
</evidence>
<protein>
    <recommendedName>
        <fullName evidence="7">Carboxypeptidase</fullName>
        <ecNumber evidence="7">3.4.16.-</ecNumber>
    </recommendedName>
</protein>